<dbReference type="Gene3D" id="2.60.40.1120">
    <property type="entry name" value="Carboxypeptidase-like, regulatory domain"/>
    <property type="match status" value="1"/>
</dbReference>
<dbReference type="Proteomes" id="UP001204144">
    <property type="component" value="Unassembled WGS sequence"/>
</dbReference>
<evidence type="ECO:0000313" key="2">
    <source>
        <dbReference type="EMBL" id="MCP9763766.1"/>
    </source>
</evidence>
<comment type="caution">
    <text evidence="2">The sequence shown here is derived from an EMBL/GenBank/DDBJ whole genome shotgun (WGS) entry which is preliminary data.</text>
</comment>
<dbReference type="EMBL" id="RJUF01000039">
    <property type="protein sequence ID" value="MCP9763766.1"/>
    <property type="molecule type" value="Genomic_DNA"/>
</dbReference>
<sequence length="904" mass="102154">MAFFVVLNSKITTRKIPRMKKYLFTAFLFYFFQHAAFSQNITIKGKVVDAQSKEGLPSCNVFINGSTIGTNSDLDGNYQFNNLTVNEFDLVFSYVGYKSVSKKIIAKAGETITMDVELVPSDNLLTEVQVKSKRDKKWEKQLKKFRTYFLGESNFADKCEIENAWVIDFEEKEDGFYAKAIEPIKIKNLALGYNITFDLTDFYVGKDMHKLGGNVYFTEMTPSNKAKLEEWFAYRAFSYKKSPVFMFKSLVDNKLAEAGFSLFVPKPGSNAVRTDNFDSELGKSVIEYESSKMVGLGKSPELKKIYVVNNLEIHNQSVKSELRTYQGIDYGISWMQVRGNNVHVNKEGVPLNPQDIVVSGDMDYLKVSGMLPSDYDPKSSANEAYFLKFEKPPFAEAVHLHTDRDAYYQGDKLWFKAYLNYTSFAAKDTASKVLYVQLINQKKEIVETQKLEVSNGFAYGNMIFSKELPTGVYTLRSFTNYMRNFSKPLFSKSFPLLARNEKFEISKTETEPEGEKERVVAKLESYDKSSGLLKFAFQDLVGNALGANFSLSVGNPEFMPEFDLNSKITENLSLSDIDKPMNKPFLMEKGLSLSGVFLDKKRMPLKEEINIFVNNLQNFSQTNSDANGNFVFNNLTYYGETDVYLQPVSKKLKEPIFIIKNDLNYPVVNSIFPEYSSKKIVTESSYFEDVLPENVAAAETKDDVPQKQKMLYGRPDYVVEENEINRNNGIFGIQNSILKKVPSLQMQGGNFVLRGGASSVFNSNAALILIDGVPMGSINSVDPNNIARIEVVARMANMYGDLGKNGIISVFLKDKKSAEADFEGRNFTKVSVVGYNSPDVFMPASIKMTNAQNIPTVYWNPEILTNEKGLAEIAIGQNLTLPMKICIEGVTQKNIPFRKVFFLK</sequence>
<proteinExistence type="predicted"/>
<dbReference type="InterPro" id="IPR008969">
    <property type="entry name" value="CarboxyPept-like_regulatory"/>
</dbReference>
<keyword evidence="3" id="KW-1185">Reference proteome</keyword>
<feature type="domain" description="TonB-dependent receptor plug" evidence="1">
    <location>
        <begin position="736"/>
        <end position="803"/>
    </location>
</feature>
<reference evidence="2 3" key="1">
    <citation type="submission" date="2018-11" db="EMBL/GenBank/DDBJ databases">
        <title>Novel bacteria species description.</title>
        <authorList>
            <person name="Han J.-H."/>
        </authorList>
    </citation>
    <scope>NUCLEOTIDE SEQUENCE [LARGE SCALE GENOMIC DNA]</scope>
    <source>
        <strain evidence="2 3">KCTC23259</strain>
    </source>
</reference>
<protein>
    <recommendedName>
        <fullName evidence="1">TonB-dependent receptor plug domain-containing protein</fullName>
    </recommendedName>
</protein>
<organism evidence="2 3">
    <name type="scientific">Lacihabitans soyangensis</name>
    <dbReference type="NCBI Taxonomy" id="869394"/>
    <lineage>
        <taxon>Bacteria</taxon>
        <taxon>Pseudomonadati</taxon>
        <taxon>Bacteroidota</taxon>
        <taxon>Cytophagia</taxon>
        <taxon>Cytophagales</taxon>
        <taxon>Leadbetterellaceae</taxon>
        <taxon>Lacihabitans</taxon>
    </lineage>
</organism>
<dbReference type="InterPro" id="IPR037066">
    <property type="entry name" value="Plug_dom_sf"/>
</dbReference>
<dbReference type="Gene3D" id="2.60.40.1930">
    <property type="match status" value="1"/>
</dbReference>
<evidence type="ECO:0000259" key="1">
    <source>
        <dbReference type="Pfam" id="PF07715"/>
    </source>
</evidence>
<dbReference type="SUPFAM" id="SSF56935">
    <property type="entry name" value="Porins"/>
    <property type="match status" value="1"/>
</dbReference>
<evidence type="ECO:0000313" key="3">
    <source>
        <dbReference type="Proteomes" id="UP001204144"/>
    </source>
</evidence>
<dbReference type="SUPFAM" id="SSF49464">
    <property type="entry name" value="Carboxypeptidase regulatory domain-like"/>
    <property type="match status" value="1"/>
</dbReference>
<accession>A0AAE3H478</accession>
<dbReference type="Pfam" id="PF07715">
    <property type="entry name" value="Plug"/>
    <property type="match status" value="1"/>
</dbReference>
<dbReference type="InterPro" id="IPR012910">
    <property type="entry name" value="Plug_dom"/>
</dbReference>
<dbReference type="Gene3D" id="2.170.130.10">
    <property type="entry name" value="TonB-dependent receptor, plug domain"/>
    <property type="match status" value="1"/>
</dbReference>
<dbReference type="Pfam" id="PF13715">
    <property type="entry name" value="CarbopepD_reg_2"/>
    <property type="match status" value="1"/>
</dbReference>
<gene>
    <name evidence="2" type="ORF">EGI31_12455</name>
</gene>
<name>A0AAE3H478_9BACT</name>
<dbReference type="AlphaFoldDB" id="A0AAE3H478"/>